<evidence type="ECO:0000256" key="3">
    <source>
        <dbReference type="ARBA" id="ARBA00004629"/>
    </source>
</evidence>
<protein>
    <recommendedName>
        <fullName evidence="16">DASH complex subunit DAD3</fullName>
    </recommendedName>
    <alternativeName>
        <fullName evidence="17">Outer kinetochore protein DAD3</fullName>
    </alternativeName>
</protein>
<keyword evidence="13" id="KW-0539">Nucleus</keyword>
<evidence type="ECO:0000256" key="6">
    <source>
        <dbReference type="ARBA" id="ARBA00022490"/>
    </source>
</evidence>
<evidence type="ECO:0000256" key="15">
    <source>
        <dbReference type="ARBA" id="ARBA00023328"/>
    </source>
</evidence>
<evidence type="ECO:0000256" key="9">
    <source>
        <dbReference type="ARBA" id="ARBA00022776"/>
    </source>
</evidence>
<dbReference type="GO" id="GO:0051010">
    <property type="term" value="F:microtubule plus-end binding"/>
    <property type="evidence" value="ECO:0007669"/>
    <property type="project" value="TreeGrafter"/>
</dbReference>
<sequence>MASATSADAAGVHPIIARLEAQVLREYSNVSRNLEEMSTAVQRLSSMQPHILNQVRPLERKLGLVLTLFKGTSRTRAVWALLVKRDEEEGEMDDGQ</sequence>
<dbReference type="PANTHER" id="PTHR28017:SF1">
    <property type="entry name" value="DASH COMPLEX SUBUNIT DAD3"/>
    <property type="match status" value="1"/>
</dbReference>
<dbReference type="Proteomes" id="UP000198372">
    <property type="component" value="Unassembled WGS sequence"/>
</dbReference>
<keyword evidence="15" id="KW-0137">Centromere</keyword>
<evidence type="ECO:0000256" key="12">
    <source>
        <dbReference type="ARBA" id="ARBA00023212"/>
    </source>
</evidence>
<keyword evidence="9" id="KW-0498">Mitosis</keyword>
<keyword evidence="14" id="KW-0131">Cell cycle</keyword>
<evidence type="ECO:0000256" key="4">
    <source>
        <dbReference type="ARBA" id="ARBA00006277"/>
    </source>
</evidence>
<keyword evidence="12" id="KW-0206">Cytoskeleton</keyword>
<comment type="subcellular location">
    <subcellularLocation>
        <location evidence="3">Chromosome</location>
        <location evidence="3">Centromere</location>
        <location evidence="3">Kinetochore</location>
    </subcellularLocation>
    <subcellularLocation>
        <location evidence="2">Cytoplasm</location>
        <location evidence="2">Cytoskeleton</location>
        <location evidence="2">Spindle</location>
    </subcellularLocation>
    <subcellularLocation>
        <location evidence="1">Nucleus</location>
    </subcellularLocation>
</comment>
<evidence type="ECO:0000256" key="1">
    <source>
        <dbReference type="ARBA" id="ARBA00004123"/>
    </source>
</evidence>
<dbReference type="InterPro" id="IPR013965">
    <property type="entry name" value="DASH_Dad3"/>
</dbReference>
<dbReference type="GO" id="GO:0042729">
    <property type="term" value="C:DASH complex"/>
    <property type="evidence" value="ECO:0007669"/>
    <property type="project" value="InterPro"/>
</dbReference>
<dbReference type="AlphaFoldDB" id="A0A238F0C5"/>
<evidence type="ECO:0000256" key="5">
    <source>
        <dbReference type="ARBA" id="ARBA00022454"/>
    </source>
</evidence>
<keyword evidence="8" id="KW-0493">Microtubule</keyword>
<evidence type="ECO:0000256" key="13">
    <source>
        <dbReference type="ARBA" id="ARBA00023242"/>
    </source>
</evidence>
<dbReference type="GO" id="GO:0005874">
    <property type="term" value="C:microtubule"/>
    <property type="evidence" value="ECO:0007669"/>
    <property type="project" value="UniProtKB-KW"/>
</dbReference>
<keyword evidence="10" id="KW-0159">Chromosome partition</keyword>
<evidence type="ECO:0000256" key="11">
    <source>
        <dbReference type="ARBA" id="ARBA00022838"/>
    </source>
</evidence>
<dbReference type="OrthoDB" id="2443965at2759"/>
<evidence type="ECO:0000256" key="16">
    <source>
        <dbReference type="ARBA" id="ARBA00044179"/>
    </source>
</evidence>
<evidence type="ECO:0000256" key="8">
    <source>
        <dbReference type="ARBA" id="ARBA00022701"/>
    </source>
</evidence>
<dbReference type="STRING" id="269621.A0A238F0C5"/>
<evidence type="ECO:0000256" key="7">
    <source>
        <dbReference type="ARBA" id="ARBA00022618"/>
    </source>
</evidence>
<keyword evidence="19" id="KW-1185">Reference proteome</keyword>
<dbReference type="PANTHER" id="PTHR28017">
    <property type="entry name" value="DASH COMPLEX SUBUNIT DAD3"/>
    <property type="match status" value="1"/>
</dbReference>
<evidence type="ECO:0000313" key="19">
    <source>
        <dbReference type="Proteomes" id="UP000198372"/>
    </source>
</evidence>
<evidence type="ECO:0000313" key="18">
    <source>
        <dbReference type="EMBL" id="SCV67582.1"/>
    </source>
</evidence>
<gene>
    <name evidence="18" type="ORF">BQ2448_5193</name>
</gene>
<organism evidence="18 19">
    <name type="scientific">Microbotryum intermedium</name>
    <dbReference type="NCBI Taxonomy" id="269621"/>
    <lineage>
        <taxon>Eukaryota</taxon>
        <taxon>Fungi</taxon>
        <taxon>Dikarya</taxon>
        <taxon>Basidiomycota</taxon>
        <taxon>Pucciniomycotina</taxon>
        <taxon>Microbotryomycetes</taxon>
        <taxon>Microbotryales</taxon>
        <taxon>Microbotryaceae</taxon>
        <taxon>Microbotryum</taxon>
    </lineage>
</organism>
<reference evidence="19" key="1">
    <citation type="submission" date="2016-09" db="EMBL/GenBank/DDBJ databases">
        <authorList>
            <person name="Jeantristanb JTB J.-T."/>
            <person name="Ricardo R."/>
        </authorList>
    </citation>
    <scope>NUCLEOTIDE SEQUENCE [LARGE SCALE GENOMIC DNA]</scope>
</reference>
<keyword evidence="7" id="KW-0132">Cell division</keyword>
<dbReference type="GO" id="GO:0051301">
    <property type="term" value="P:cell division"/>
    <property type="evidence" value="ECO:0007669"/>
    <property type="project" value="UniProtKB-KW"/>
</dbReference>
<evidence type="ECO:0000256" key="14">
    <source>
        <dbReference type="ARBA" id="ARBA00023306"/>
    </source>
</evidence>
<evidence type="ECO:0000256" key="17">
    <source>
        <dbReference type="ARBA" id="ARBA00044305"/>
    </source>
</evidence>
<proteinExistence type="inferred from homology"/>
<dbReference type="GO" id="GO:0008608">
    <property type="term" value="P:attachment of spindle microtubules to kinetochore"/>
    <property type="evidence" value="ECO:0007669"/>
    <property type="project" value="InterPro"/>
</dbReference>
<accession>A0A238F0C5</accession>
<keyword evidence="5" id="KW-0158">Chromosome</keyword>
<evidence type="ECO:0000256" key="2">
    <source>
        <dbReference type="ARBA" id="ARBA00004186"/>
    </source>
</evidence>
<dbReference type="EMBL" id="FMSP01000002">
    <property type="protein sequence ID" value="SCV67582.1"/>
    <property type="molecule type" value="Genomic_DNA"/>
</dbReference>
<keyword evidence="6" id="KW-0963">Cytoplasm</keyword>
<name>A0A238F0C5_9BASI</name>
<keyword evidence="11" id="KW-0995">Kinetochore</keyword>
<dbReference type="Pfam" id="PF08656">
    <property type="entry name" value="DASH_Dad3"/>
    <property type="match status" value="1"/>
</dbReference>
<comment type="similarity">
    <text evidence="4">Belongs to the DASH complex DAD3 family.</text>
</comment>
<dbReference type="GO" id="GO:0072686">
    <property type="term" value="C:mitotic spindle"/>
    <property type="evidence" value="ECO:0007669"/>
    <property type="project" value="InterPro"/>
</dbReference>
<evidence type="ECO:0000256" key="10">
    <source>
        <dbReference type="ARBA" id="ARBA00022829"/>
    </source>
</evidence>